<name>A0ABN1H687_9CAUL</name>
<evidence type="ECO:0000313" key="5">
    <source>
        <dbReference type="Proteomes" id="UP001501352"/>
    </source>
</evidence>
<dbReference type="SUPFAM" id="SSF55797">
    <property type="entry name" value="PR-1-like"/>
    <property type="match status" value="1"/>
</dbReference>
<dbReference type="RefSeq" id="WP_343794762.1">
    <property type="nucleotide sequence ID" value="NZ_BAAAGA010000009.1"/>
</dbReference>
<reference evidence="4 5" key="1">
    <citation type="journal article" date="2019" name="Int. J. Syst. Evol. Microbiol.">
        <title>The Global Catalogue of Microorganisms (GCM) 10K type strain sequencing project: providing services to taxonomists for standard genome sequencing and annotation.</title>
        <authorList>
            <consortium name="The Broad Institute Genomics Platform"/>
            <consortium name="The Broad Institute Genome Sequencing Center for Infectious Disease"/>
            <person name="Wu L."/>
            <person name="Ma J."/>
        </authorList>
    </citation>
    <scope>NUCLEOTIDE SEQUENCE [LARGE SCALE GENOMIC DNA]</scope>
    <source>
        <strain evidence="4 5">JCM 12928</strain>
    </source>
</reference>
<accession>A0ABN1H687</accession>
<keyword evidence="5" id="KW-1185">Reference proteome</keyword>
<gene>
    <name evidence="4" type="ORF">GCM10009422_29420</name>
</gene>
<feature type="signal peptide" evidence="2">
    <location>
        <begin position="1"/>
        <end position="19"/>
    </location>
</feature>
<proteinExistence type="predicted"/>
<dbReference type="PROSITE" id="PS01009">
    <property type="entry name" value="CRISP_1"/>
    <property type="match status" value="1"/>
</dbReference>
<feature type="region of interest" description="Disordered" evidence="1">
    <location>
        <begin position="21"/>
        <end position="43"/>
    </location>
</feature>
<dbReference type="PRINTS" id="PR00837">
    <property type="entry name" value="V5TPXLIKE"/>
</dbReference>
<dbReference type="Pfam" id="PF00188">
    <property type="entry name" value="CAP"/>
    <property type="match status" value="1"/>
</dbReference>
<dbReference type="Gene3D" id="3.40.33.10">
    <property type="entry name" value="CAP"/>
    <property type="match status" value="1"/>
</dbReference>
<keyword evidence="2" id="KW-0732">Signal</keyword>
<evidence type="ECO:0000256" key="1">
    <source>
        <dbReference type="SAM" id="MobiDB-lite"/>
    </source>
</evidence>
<dbReference type="InterPro" id="IPR018244">
    <property type="entry name" value="Allrgn_V5/Tpx1_CS"/>
</dbReference>
<dbReference type="InterPro" id="IPR002413">
    <property type="entry name" value="V5_allergen-like"/>
</dbReference>
<evidence type="ECO:0000259" key="3">
    <source>
        <dbReference type="SMART" id="SM00198"/>
    </source>
</evidence>
<dbReference type="EMBL" id="BAAAGA010000009">
    <property type="protein sequence ID" value="GAA0630023.1"/>
    <property type="molecule type" value="Genomic_DNA"/>
</dbReference>
<dbReference type="PROSITE" id="PS01010">
    <property type="entry name" value="CRISP_2"/>
    <property type="match status" value="1"/>
</dbReference>
<feature type="chain" id="PRO_5046333129" evidence="2">
    <location>
        <begin position="20"/>
        <end position="188"/>
    </location>
</feature>
<sequence>MRSGAVILALALLSAPAAADEPEYQAREIRPTAPPVDSRPSNATERRLLDAHNAERRRVRTPPLIWDDRLEAEARVWAHELLRTGEFRHDPAPHGHGENLWTGWSGTVGRTWTPEQMVGEWIAERRYYRHATFPNVSRTGDWTAVGHYTQIVWRGTTHVGCATVREAERTVLACRYSPPGNIDGMRAY</sequence>
<dbReference type="SMART" id="SM00198">
    <property type="entry name" value="SCP"/>
    <property type="match status" value="1"/>
</dbReference>
<protein>
    <submittedName>
        <fullName evidence="4">CAP domain-containing protein</fullName>
    </submittedName>
</protein>
<dbReference type="InterPro" id="IPR014044">
    <property type="entry name" value="CAP_dom"/>
</dbReference>
<dbReference type="PANTHER" id="PTHR10334">
    <property type="entry name" value="CYSTEINE-RICH SECRETORY PROTEIN-RELATED"/>
    <property type="match status" value="1"/>
</dbReference>
<dbReference type="Proteomes" id="UP001501352">
    <property type="component" value="Unassembled WGS sequence"/>
</dbReference>
<evidence type="ECO:0000256" key="2">
    <source>
        <dbReference type="SAM" id="SignalP"/>
    </source>
</evidence>
<comment type="caution">
    <text evidence="4">The sequence shown here is derived from an EMBL/GenBank/DDBJ whole genome shotgun (WGS) entry which is preliminary data.</text>
</comment>
<dbReference type="PRINTS" id="PR00838">
    <property type="entry name" value="V5ALLERGEN"/>
</dbReference>
<dbReference type="InterPro" id="IPR001283">
    <property type="entry name" value="CRISP-related"/>
</dbReference>
<feature type="domain" description="SCP" evidence="3">
    <location>
        <begin position="43"/>
        <end position="184"/>
    </location>
</feature>
<organism evidence="4 5">
    <name type="scientific">Brevundimonas kwangchunensis</name>
    <dbReference type="NCBI Taxonomy" id="322163"/>
    <lineage>
        <taxon>Bacteria</taxon>
        <taxon>Pseudomonadati</taxon>
        <taxon>Pseudomonadota</taxon>
        <taxon>Alphaproteobacteria</taxon>
        <taxon>Caulobacterales</taxon>
        <taxon>Caulobacteraceae</taxon>
        <taxon>Brevundimonas</taxon>
    </lineage>
</organism>
<evidence type="ECO:0000313" key="4">
    <source>
        <dbReference type="EMBL" id="GAA0630023.1"/>
    </source>
</evidence>
<dbReference type="InterPro" id="IPR035940">
    <property type="entry name" value="CAP_sf"/>
</dbReference>